<keyword evidence="3" id="KW-0540">Nuclease</keyword>
<dbReference type="InterPro" id="IPR011335">
    <property type="entry name" value="Restrct_endonuc-II-like"/>
</dbReference>
<dbReference type="NCBIfam" id="TIGR00252">
    <property type="entry name" value="YraN family protein"/>
    <property type="match status" value="1"/>
</dbReference>
<evidence type="ECO:0000313" key="3">
    <source>
        <dbReference type="EMBL" id="SDW10586.1"/>
    </source>
</evidence>
<name>A0A1H2QTT9_9GAMM</name>
<dbReference type="GO" id="GO:0004519">
    <property type="term" value="F:endonuclease activity"/>
    <property type="evidence" value="ECO:0007669"/>
    <property type="project" value="UniProtKB-KW"/>
</dbReference>
<evidence type="ECO:0000256" key="2">
    <source>
        <dbReference type="HAMAP-Rule" id="MF_00048"/>
    </source>
</evidence>
<dbReference type="GO" id="GO:0003676">
    <property type="term" value="F:nucleic acid binding"/>
    <property type="evidence" value="ECO:0007669"/>
    <property type="project" value="InterPro"/>
</dbReference>
<dbReference type="NCBIfam" id="NF009150">
    <property type="entry name" value="PRK12497.1-3"/>
    <property type="match status" value="1"/>
</dbReference>
<dbReference type="STRING" id="574349.SAMN05443545_101159"/>
<gene>
    <name evidence="3" type="ORF">SAMN05443545_101159</name>
</gene>
<dbReference type="CDD" id="cd20736">
    <property type="entry name" value="PoNe_Nuclease"/>
    <property type="match status" value="1"/>
</dbReference>
<dbReference type="SUPFAM" id="SSF52980">
    <property type="entry name" value="Restriction endonuclease-like"/>
    <property type="match status" value="1"/>
</dbReference>
<organism evidence="3 4">
    <name type="scientific">Aidingimonas halophila</name>
    <dbReference type="NCBI Taxonomy" id="574349"/>
    <lineage>
        <taxon>Bacteria</taxon>
        <taxon>Pseudomonadati</taxon>
        <taxon>Pseudomonadota</taxon>
        <taxon>Gammaproteobacteria</taxon>
        <taxon>Oceanospirillales</taxon>
        <taxon>Halomonadaceae</taxon>
        <taxon>Aidingimonas</taxon>
    </lineage>
</organism>
<keyword evidence="3" id="KW-0255">Endonuclease</keyword>
<evidence type="ECO:0000313" key="4">
    <source>
        <dbReference type="Proteomes" id="UP000198500"/>
    </source>
</evidence>
<reference evidence="3 4" key="1">
    <citation type="submission" date="2016-10" db="EMBL/GenBank/DDBJ databases">
        <authorList>
            <person name="de Groot N.N."/>
        </authorList>
    </citation>
    <scope>NUCLEOTIDE SEQUENCE [LARGE SCALE GENOMIC DNA]</scope>
    <source>
        <strain evidence="3 4">DSM 19219</strain>
    </source>
</reference>
<dbReference type="InterPro" id="IPR003509">
    <property type="entry name" value="UPF0102_YraN-like"/>
</dbReference>
<sequence length="125" mass="14147">MTTMTMSHDARARGLAIERQTERWLQEQGLIPIAHNQHVKGGELDLVMRDGGTLVFVEVKHRRSAQHGHPLEAVTPLKQRRLIRAARFYLARNGISSPCRFDVVAVTGIQPSLTYEWIKAAFDAF</sequence>
<proteinExistence type="inferred from homology"/>
<accession>A0A1H2QTT9</accession>
<dbReference type="Pfam" id="PF02021">
    <property type="entry name" value="UPF0102"/>
    <property type="match status" value="1"/>
</dbReference>
<dbReference type="InterPro" id="IPR011856">
    <property type="entry name" value="tRNA_endonuc-like_dom_sf"/>
</dbReference>
<dbReference type="Proteomes" id="UP000198500">
    <property type="component" value="Unassembled WGS sequence"/>
</dbReference>
<keyword evidence="4" id="KW-1185">Reference proteome</keyword>
<comment type="similarity">
    <text evidence="1 2">Belongs to the UPF0102 family.</text>
</comment>
<dbReference type="HAMAP" id="MF_00048">
    <property type="entry name" value="UPF0102"/>
    <property type="match status" value="1"/>
</dbReference>
<dbReference type="PANTHER" id="PTHR34039">
    <property type="entry name" value="UPF0102 PROTEIN YRAN"/>
    <property type="match status" value="1"/>
</dbReference>
<evidence type="ECO:0000256" key="1">
    <source>
        <dbReference type="ARBA" id="ARBA00006738"/>
    </source>
</evidence>
<dbReference type="AlphaFoldDB" id="A0A1H2QTT9"/>
<dbReference type="EMBL" id="FNNI01000001">
    <property type="protein sequence ID" value="SDW10586.1"/>
    <property type="molecule type" value="Genomic_DNA"/>
</dbReference>
<keyword evidence="3" id="KW-0378">Hydrolase</keyword>
<dbReference type="PANTHER" id="PTHR34039:SF1">
    <property type="entry name" value="UPF0102 PROTEIN YRAN"/>
    <property type="match status" value="1"/>
</dbReference>
<protein>
    <recommendedName>
        <fullName evidence="2">UPF0102 protein SAMN05443545_101159</fullName>
    </recommendedName>
</protein>
<dbReference type="Gene3D" id="3.40.1350.10">
    <property type="match status" value="1"/>
</dbReference>